<keyword evidence="6" id="KW-1015">Disulfide bond</keyword>
<dbReference type="EMBL" id="VYZD01000101">
    <property type="protein sequence ID" value="NWR85986.1"/>
    <property type="molecule type" value="Genomic_DNA"/>
</dbReference>
<feature type="non-terminal residue" evidence="9">
    <location>
        <position position="1"/>
    </location>
</feature>
<evidence type="ECO:0000256" key="5">
    <source>
        <dbReference type="ARBA" id="ARBA00023136"/>
    </source>
</evidence>
<dbReference type="InterPro" id="IPR007110">
    <property type="entry name" value="Ig-like_dom"/>
</dbReference>
<evidence type="ECO:0000256" key="4">
    <source>
        <dbReference type="ARBA" id="ARBA00022989"/>
    </source>
</evidence>
<comment type="subcellular location">
    <subcellularLocation>
        <location evidence="1">Membrane</location>
        <topology evidence="1">Single-pass membrane protein</topology>
    </subcellularLocation>
</comment>
<dbReference type="Proteomes" id="UP000529852">
    <property type="component" value="Unassembled WGS sequence"/>
</dbReference>
<dbReference type="AlphaFoldDB" id="A0A7K5AQB1"/>
<evidence type="ECO:0000313" key="9">
    <source>
        <dbReference type="EMBL" id="NWR85986.1"/>
    </source>
</evidence>
<feature type="domain" description="Ig-like" evidence="8">
    <location>
        <begin position="1"/>
        <end position="87"/>
    </location>
</feature>
<sequence>MGDNAVLACPFKSNVTLVTWKISPKVGGHCTLGYRADMNKTNRKNCSDSMNWKFRPDLDPALEIRQVGIAQEGNYTCEVISREENFHKLYHLTVLVPPQVSLYCDEQGSPVCEAATGKPAARVSWVLGSNSPLEEEGHISGTVTVLSRFTACSTNVTSTTCMVFHPAGNWSESIEC</sequence>
<reference evidence="9 10" key="1">
    <citation type="submission" date="2019-09" db="EMBL/GenBank/DDBJ databases">
        <title>Bird 10,000 Genomes (B10K) Project - Family phase.</title>
        <authorList>
            <person name="Zhang G."/>
        </authorList>
    </citation>
    <scope>NUCLEOTIDE SEQUENCE [LARGE SCALE GENOMIC DNA]</scope>
    <source>
        <strain evidence="9">B10K-DU-003-06</strain>
    </source>
</reference>
<dbReference type="Pfam" id="PF07686">
    <property type="entry name" value="V-set"/>
    <property type="match status" value="1"/>
</dbReference>
<evidence type="ECO:0000256" key="3">
    <source>
        <dbReference type="ARBA" id="ARBA00022692"/>
    </source>
</evidence>
<dbReference type="Gene3D" id="2.60.40.10">
    <property type="entry name" value="Immunoglobulins"/>
    <property type="match status" value="2"/>
</dbReference>
<dbReference type="GO" id="GO:0150077">
    <property type="term" value="P:regulation of neuroinflammatory response"/>
    <property type="evidence" value="ECO:0007669"/>
    <property type="project" value="InterPro"/>
</dbReference>
<dbReference type="InterPro" id="IPR040012">
    <property type="entry name" value="CD200R"/>
</dbReference>
<dbReference type="InterPro" id="IPR036179">
    <property type="entry name" value="Ig-like_dom_sf"/>
</dbReference>
<comment type="caution">
    <text evidence="9">The sequence shown here is derived from an EMBL/GenBank/DDBJ whole genome shotgun (WGS) entry which is preliminary data.</text>
</comment>
<dbReference type="InterPro" id="IPR013106">
    <property type="entry name" value="Ig_V-set"/>
</dbReference>
<dbReference type="InterPro" id="IPR013783">
    <property type="entry name" value="Ig-like_fold"/>
</dbReference>
<keyword evidence="7" id="KW-0325">Glycoprotein</keyword>
<feature type="non-terminal residue" evidence="9">
    <location>
        <position position="176"/>
    </location>
</feature>
<evidence type="ECO:0000256" key="2">
    <source>
        <dbReference type="ARBA" id="ARBA00008215"/>
    </source>
</evidence>
<evidence type="ECO:0000256" key="1">
    <source>
        <dbReference type="ARBA" id="ARBA00004167"/>
    </source>
</evidence>
<dbReference type="GO" id="GO:0009897">
    <property type="term" value="C:external side of plasma membrane"/>
    <property type="evidence" value="ECO:0007669"/>
    <property type="project" value="TreeGrafter"/>
</dbReference>
<dbReference type="PANTHER" id="PTHR21462:SF2">
    <property type="entry name" value="CELL SURFACE GLYCOPROTEIN CD200 RECEPTOR 2"/>
    <property type="match status" value="1"/>
</dbReference>
<proteinExistence type="inferred from homology"/>
<accession>A0A7K5AQB1</accession>
<keyword evidence="3" id="KW-0812">Transmembrane</keyword>
<dbReference type="GO" id="GO:0038023">
    <property type="term" value="F:signaling receptor activity"/>
    <property type="evidence" value="ECO:0007669"/>
    <property type="project" value="InterPro"/>
</dbReference>
<comment type="similarity">
    <text evidence="2">Belongs to the CD200R family.</text>
</comment>
<dbReference type="PANTHER" id="PTHR21462">
    <property type="entry name" value="CELL SURFACE GLYCOPROTEIN OX2 RECEPTOR PRECURSOR"/>
    <property type="match status" value="1"/>
</dbReference>
<organism evidence="9 10">
    <name type="scientific">Furnarius figulus</name>
    <dbReference type="NCBI Taxonomy" id="463165"/>
    <lineage>
        <taxon>Eukaryota</taxon>
        <taxon>Metazoa</taxon>
        <taxon>Chordata</taxon>
        <taxon>Craniata</taxon>
        <taxon>Vertebrata</taxon>
        <taxon>Euteleostomi</taxon>
        <taxon>Archelosauria</taxon>
        <taxon>Archosauria</taxon>
        <taxon>Dinosauria</taxon>
        <taxon>Saurischia</taxon>
        <taxon>Theropoda</taxon>
        <taxon>Coelurosauria</taxon>
        <taxon>Aves</taxon>
        <taxon>Neognathae</taxon>
        <taxon>Neoaves</taxon>
        <taxon>Telluraves</taxon>
        <taxon>Australaves</taxon>
        <taxon>Passeriformes</taxon>
        <taxon>Furnariidae</taxon>
        <taxon>Furnarius</taxon>
    </lineage>
</organism>
<keyword evidence="4" id="KW-1133">Transmembrane helix</keyword>
<gene>
    <name evidence="9" type="primary">Cd200r1b_1</name>
    <name evidence="9" type="ORF">FURFIG_R03608</name>
</gene>
<keyword evidence="10" id="KW-1185">Reference proteome</keyword>
<protein>
    <submittedName>
        <fullName evidence="9">MOR1B protein</fullName>
    </submittedName>
</protein>
<evidence type="ECO:0000259" key="8">
    <source>
        <dbReference type="PROSITE" id="PS50835"/>
    </source>
</evidence>
<evidence type="ECO:0000256" key="6">
    <source>
        <dbReference type="ARBA" id="ARBA00023157"/>
    </source>
</evidence>
<dbReference type="PROSITE" id="PS50835">
    <property type="entry name" value="IG_LIKE"/>
    <property type="match status" value="1"/>
</dbReference>
<evidence type="ECO:0000313" key="10">
    <source>
        <dbReference type="Proteomes" id="UP000529852"/>
    </source>
</evidence>
<evidence type="ECO:0000256" key="7">
    <source>
        <dbReference type="ARBA" id="ARBA00023180"/>
    </source>
</evidence>
<dbReference type="SUPFAM" id="SSF48726">
    <property type="entry name" value="Immunoglobulin"/>
    <property type="match status" value="2"/>
</dbReference>
<name>A0A7K5AQB1_9FURN</name>
<keyword evidence="5" id="KW-0472">Membrane</keyword>